<dbReference type="NCBIfam" id="TIGR00435">
    <property type="entry name" value="cysS"/>
    <property type="match status" value="1"/>
</dbReference>
<name>A0A4P9VSV4_9GAMM</name>
<dbReference type="GO" id="GO:0005829">
    <property type="term" value="C:cytosol"/>
    <property type="evidence" value="ECO:0007669"/>
    <property type="project" value="TreeGrafter"/>
</dbReference>
<dbReference type="InterPro" id="IPR024909">
    <property type="entry name" value="Cys-tRNA/MSH_ligase"/>
</dbReference>
<evidence type="ECO:0000313" key="15">
    <source>
        <dbReference type="Proteomes" id="UP000257039"/>
    </source>
</evidence>
<evidence type="ECO:0000256" key="1">
    <source>
        <dbReference type="ARBA" id="ARBA00004496"/>
    </source>
</evidence>
<dbReference type="GO" id="GO:0008270">
    <property type="term" value="F:zinc ion binding"/>
    <property type="evidence" value="ECO:0007669"/>
    <property type="project" value="UniProtKB-UniRule"/>
</dbReference>
<evidence type="ECO:0000256" key="4">
    <source>
        <dbReference type="ARBA" id="ARBA00022490"/>
    </source>
</evidence>
<feature type="binding site" evidence="12">
    <location>
        <position position="268"/>
    </location>
    <ligand>
        <name>ATP</name>
        <dbReference type="ChEBI" id="CHEBI:30616"/>
    </ligand>
</feature>
<dbReference type="PANTHER" id="PTHR10890">
    <property type="entry name" value="CYSTEINYL-TRNA SYNTHETASE"/>
    <property type="match status" value="1"/>
</dbReference>
<sequence>MKIYNTLTREKSEFKPLQPGKVSMYVCGMTVYDYCHLGHGRVFVAFDVIVRYLQAKGYEVNYIRNITDIDDKIIRRAQEANEDWQQLVQRFTDAMDEDFAALGIGKPNLEPKATEHIDQIIAMVQTLIDKGMAYAADNGDVYYVVEKFAGYGQLSGKVLDELRSGARVEVDEAKQNPLDFVLWKAAKPGEPAWDSPWGKGRPGWHIECSAMSTCCLGNTFDIHGGGPDLKFPHHENEIAQSEAATGEKYANVWMHAGALRINDEKMSKSLGNFFTIRDVLADFPAEVVRYFLLASHYRSPINYSLESLKEAGASLERFYHSLRGLTLPQAPESEFSSRFYAAMDDDFNTPEALAVLFDMVREINRNKAAQPDQAAQIAAEMKALGDVLGLLQQDPEAFFQQQTSDVDPQQVENLIAQRNAARKQRDFAKADEIRDQLQAMSVVLEDSREGTKWRVEK</sequence>
<keyword evidence="7 12" id="KW-0547">Nucleotide-binding</keyword>
<keyword evidence="4 12" id="KW-0963">Cytoplasm</keyword>
<evidence type="ECO:0000259" key="13">
    <source>
        <dbReference type="SMART" id="SM00840"/>
    </source>
</evidence>
<dbReference type="Pfam" id="PF09190">
    <property type="entry name" value="DALR_2"/>
    <property type="match status" value="1"/>
</dbReference>
<comment type="subcellular location">
    <subcellularLocation>
        <location evidence="1 12">Cytoplasm</location>
    </subcellularLocation>
</comment>
<dbReference type="CDD" id="cd00672">
    <property type="entry name" value="CysRS_core"/>
    <property type="match status" value="1"/>
</dbReference>
<evidence type="ECO:0000256" key="6">
    <source>
        <dbReference type="ARBA" id="ARBA00022723"/>
    </source>
</evidence>
<dbReference type="CDD" id="cd07963">
    <property type="entry name" value="Anticodon_Ia_Cys"/>
    <property type="match status" value="1"/>
</dbReference>
<evidence type="ECO:0000256" key="9">
    <source>
        <dbReference type="ARBA" id="ARBA00022840"/>
    </source>
</evidence>
<dbReference type="RefSeq" id="WP_094789430.1">
    <property type="nucleotide sequence ID" value="NZ_NDXW01000001.1"/>
</dbReference>
<dbReference type="Proteomes" id="UP000257039">
    <property type="component" value="Unassembled WGS sequence"/>
</dbReference>
<comment type="caution">
    <text evidence="14">The sequence shown here is derived from an EMBL/GenBank/DDBJ whole genome shotgun (WGS) entry which is preliminary data.</text>
</comment>
<dbReference type="GO" id="GO:0005524">
    <property type="term" value="F:ATP binding"/>
    <property type="evidence" value="ECO:0007669"/>
    <property type="project" value="UniProtKB-UniRule"/>
</dbReference>
<dbReference type="InterPro" id="IPR015273">
    <property type="entry name" value="Cys-tRNA-synt_Ia_DALR"/>
</dbReference>
<gene>
    <name evidence="12" type="primary">cysS</name>
    <name evidence="14" type="ORF">B9G39_14365</name>
</gene>
<dbReference type="SUPFAM" id="SSF47323">
    <property type="entry name" value="Anticodon-binding domain of a subclass of class I aminoacyl-tRNA synthetases"/>
    <property type="match status" value="1"/>
</dbReference>
<feature type="binding site" evidence="12">
    <location>
        <position position="27"/>
    </location>
    <ligand>
        <name>Zn(2+)</name>
        <dbReference type="ChEBI" id="CHEBI:29105"/>
    </ligand>
</feature>
<dbReference type="HAMAP" id="MF_00041">
    <property type="entry name" value="Cys_tRNA_synth"/>
    <property type="match status" value="1"/>
</dbReference>
<dbReference type="SUPFAM" id="SSF52374">
    <property type="entry name" value="Nucleotidylyl transferase"/>
    <property type="match status" value="1"/>
</dbReference>
<dbReference type="EC" id="6.1.1.16" evidence="12"/>
<dbReference type="InterPro" id="IPR009080">
    <property type="entry name" value="tRNAsynth_Ia_anticodon-bd"/>
</dbReference>
<feature type="short sequence motif" description="'HIGH' region" evidence="12">
    <location>
        <begin position="29"/>
        <end position="39"/>
    </location>
</feature>
<dbReference type="Pfam" id="PF23493">
    <property type="entry name" value="CysS_C"/>
    <property type="match status" value="1"/>
</dbReference>
<feature type="domain" description="Cysteinyl-tRNA synthetase class Ia DALR" evidence="13">
    <location>
        <begin position="338"/>
        <end position="399"/>
    </location>
</feature>
<evidence type="ECO:0000256" key="7">
    <source>
        <dbReference type="ARBA" id="ARBA00022741"/>
    </source>
</evidence>
<dbReference type="InterPro" id="IPR014729">
    <property type="entry name" value="Rossmann-like_a/b/a_fold"/>
</dbReference>
<evidence type="ECO:0000256" key="2">
    <source>
        <dbReference type="ARBA" id="ARBA00005594"/>
    </source>
</evidence>
<feature type="binding site" evidence="12">
    <location>
        <position position="233"/>
    </location>
    <ligand>
        <name>Zn(2+)</name>
        <dbReference type="ChEBI" id="CHEBI:29105"/>
    </ligand>
</feature>
<feature type="binding site" evidence="12">
    <location>
        <position position="237"/>
    </location>
    <ligand>
        <name>Zn(2+)</name>
        <dbReference type="ChEBI" id="CHEBI:29105"/>
    </ligand>
</feature>
<keyword evidence="9 12" id="KW-0067">ATP-binding</keyword>
<protein>
    <recommendedName>
        <fullName evidence="12">Cysteine--tRNA ligase</fullName>
        <ecNumber evidence="12">6.1.1.16</ecNumber>
    </recommendedName>
    <alternativeName>
        <fullName evidence="12">Cysteinyl-tRNA synthetase</fullName>
        <shortName evidence="12">CysRS</shortName>
    </alternativeName>
</protein>
<comment type="similarity">
    <text evidence="2 12">Belongs to the class-I aminoacyl-tRNA synthetase family.</text>
</comment>
<proteinExistence type="inferred from homology"/>
<dbReference type="Pfam" id="PF01406">
    <property type="entry name" value="tRNA-synt_1e"/>
    <property type="match status" value="1"/>
</dbReference>
<evidence type="ECO:0000256" key="12">
    <source>
        <dbReference type="HAMAP-Rule" id="MF_00041"/>
    </source>
</evidence>
<accession>A0A4P9VSV4</accession>
<evidence type="ECO:0000256" key="10">
    <source>
        <dbReference type="ARBA" id="ARBA00022917"/>
    </source>
</evidence>
<dbReference type="SMART" id="SM00840">
    <property type="entry name" value="DALR_2"/>
    <property type="match status" value="1"/>
</dbReference>
<dbReference type="PANTHER" id="PTHR10890:SF3">
    <property type="entry name" value="CYSTEINE--TRNA LIGASE, CYTOPLASMIC"/>
    <property type="match status" value="1"/>
</dbReference>
<keyword evidence="5 12" id="KW-0436">Ligase</keyword>
<comment type="catalytic activity">
    <reaction evidence="12">
        <text>tRNA(Cys) + L-cysteine + ATP = L-cysteinyl-tRNA(Cys) + AMP + diphosphate</text>
        <dbReference type="Rhea" id="RHEA:17773"/>
        <dbReference type="Rhea" id="RHEA-COMP:9661"/>
        <dbReference type="Rhea" id="RHEA-COMP:9679"/>
        <dbReference type="ChEBI" id="CHEBI:30616"/>
        <dbReference type="ChEBI" id="CHEBI:33019"/>
        <dbReference type="ChEBI" id="CHEBI:35235"/>
        <dbReference type="ChEBI" id="CHEBI:78442"/>
        <dbReference type="ChEBI" id="CHEBI:78517"/>
        <dbReference type="ChEBI" id="CHEBI:456215"/>
        <dbReference type="EC" id="6.1.1.16"/>
    </reaction>
</comment>
<dbReference type="Gene3D" id="1.20.120.1910">
    <property type="entry name" value="Cysteine-tRNA ligase, C-terminal anti-codon recognition domain"/>
    <property type="match status" value="1"/>
</dbReference>
<keyword evidence="11 12" id="KW-0030">Aminoacyl-tRNA synthetase</keyword>
<evidence type="ECO:0000256" key="8">
    <source>
        <dbReference type="ARBA" id="ARBA00022833"/>
    </source>
</evidence>
<dbReference type="GO" id="GO:0006423">
    <property type="term" value="P:cysteinyl-tRNA aminoacylation"/>
    <property type="evidence" value="ECO:0007669"/>
    <property type="project" value="UniProtKB-UniRule"/>
</dbReference>
<organism evidence="14 15">
    <name type="scientific">Zooshikella ganghwensis</name>
    <dbReference type="NCBI Taxonomy" id="202772"/>
    <lineage>
        <taxon>Bacteria</taxon>
        <taxon>Pseudomonadati</taxon>
        <taxon>Pseudomonadota</taxon>
        <taxon>Gammaproteobacteria</taxon>
        <taxon>Oceanospirillales</taxon>
        <taxon>Zooshikellaceae</taxon>
        <taxon>Zooshikella</taxon>
    </lineage>
</organism>
<keyword evidence="15" id="KW-1185">Reference proteome</keyword>
<feature type="binding site" evidence="12">
    <location>
        <position position="208"/>
    </location>
    <ligand>
        <name>Zn(2+)</name>
        <dbReference type="ChEBI" id="CHEBI:29105"/>
    </ligand>
</feature>
<dbReference type="GO" id="GO:0004817">
    <property type="term" value="F:cysteine-tRNA ligase activity"/>
    <property type="evidence" value="ECO:0007669"/>
    <property type="project" value="UniProtKB-UniRule"/>
</dbReference>
<evidence type="ECO:0000313" key="14">
    <source>
        <dbReference type="EMBL" id="RDH46755.1"/>
    </source>
</evidence>
<dbReference type="AlphaFoldDB" id="A0A4P9VSV4"/>
<dbReference type="FunFam" id="3.40.50.620:FF:000009">
    <property type="entry name" value="Cysteine--tRNA ligase"/>
    <property type="match status" value="1"/>
</dbReference>
<dbReference type="EMBL" id="NDXW01000001">
    <property type="protein sequence ID" value="RDH46755.1"/>
    <property type="molecule type" value="Genomic_DNA"/>
</dbReference>
<dbReference type="InterPro" id="IPR032678">
    <property type="entry name" value="tRNA-synt_1_cat_dom"/>
</dbReference>
<evidence type="ECO:0000256" key="11">
    <source>
        <dbReference type="ARBA" id="ARBA00023146"/>
    </source>
</evidence>
<comment type="cofactor">
    <cofactor evidence="12">
        <name>Zn(2+)</name>
        <dbReference type="ChEBI" id="CHEBI:29105"/>
    </cofactor>
    <text evidence="12">Binds 1 zinc ion per subunit.</text>
</comment>
<feature type="short sequence motif" description="'KMSKS' region" evidence="12">
    <location>
        <begin position="265"/>
        <end position="269"/>
    </location>
</feature>
<evidence type="ECO:0000256" key="3">
    <source>
        <dbReference type="ARBA" id="ARBA00011245"/>
    </source>
</evidence>
<dbReference type="PRINTS" id="PR00983">
    <property type="entry name" value="TRNASYNTHCYS"/>
</dbReference>
<keyword evidence="10 12" id="KW-0648">Protein biosynthesis</keyword>
<dbReference type="InterPro" id="IPR056411">
    <property type="entry name" value="CysS_C"/>
</dbReference>
<keyword evidence="6 12" id="KW-0479">Metal-binding</keyword>
<dbReference type="Gene3D" id="3.40.50.620">
    <property type="entry name" value="HUPs"/>
    <property type="match status" value="1"/>
</dbReference>
<reference evidence="14 15" key="1">
    <citation type="submission" date="2017-04" db="EMBL/GenBank/DDBJ databases">
        <title>Draft genome sequence of Zooshikella ganghwensis VG4 isolated from Red Sea sediments.</title>
        <authorList>
            <person name="Rehman Z."/>
            <person name="Alam I."/>
            <person name="Kamau A."/>
            <person name="Bajic V."/>
            <person name="Leiknes T."/>
        </authorList>
    </citation>
    <scope>NUCLEOTIDE SEQUENCE [LARGE SCALE GENOMIC DNA]</scope>
    <source>
        <strain evidence="14 15">VG4</strain>
    </source>
</reference>
<evidence type="ECO:0000256" key="5">
    <source>
        <dbReference type="ARBA" id="ARBA00022598"/>
    </source>
</evidence>
<comment type="subunit">
    <text evidence="3 12">Monomer.</text>
</comment>
<dbReference type="InterPro" id="IPR015803">
    <property type="entry name" value="Cys-tRNA-ligase"/>
</dbReference>
<keyword evidence="8 12" id="KW-0862">Zinc</keyword>